<evidence type="ECO:0000313" key="7">
    <source>
        <dbReference type="Proteomes" id="UP000824141"/>
    </source>
</evidence>
<comment type="similarity">
    <text evidence="1 4">Belongs to the carbohydrate kinase PfkB family.</text>
</comment>
<dbReference type="Proteomes" id="UP000824141">
    <property type="component" value="Unassembled WGS sequence"/>
</dbReference>
<reference evidence="6" key="2">
    <citation type="journal article" date="2021" name="PeerJ">
        <title>Extensive microbial diversity within the chicken gut microbiome revealed by metagenomics and culture.</title>
        <authorList>
            <person name="Gilroy R."/>
            <person name="Ravi A."/>
            <person name="Getino M."/>
            <person name="Pursley I."/>
            <person name="Horton D.L."/>
            <person name="Alikhan N.F."/>
            <person name="Baker D."/>
            <person name="Gharbi K."/>
            <person name="Hall N."/>
            <person name="Watson M."/>
            <person name="Adriaenssens E.M."/>
            <person name="Foster-Nyarko E."/>
            <person name="Jarju S."/>
            <person name="Secka A."/>
            <person name="Antonio M."/>
            <person name="Oren A."/>
            <person name="Chaudhuri R.R."/>
            <person name="La Ragione R."/>
            <person name="Hildebrand F."/>
            <person name="Pallen M.J."/>
        </authorList>
    </citation>
    <scope>NUCLEOTIDE SEQUENCE</scope>
    <source>
        <strain evidence="6">6086</strain>
    </source>
</reference>
<evidence type="ECO:0000256" key="1">
    <source>
        <dbReference type="ARBA" id="ARBA00010688"/>
    </source>
</evidence>
<sequence>MEKRKYDVATIFDACVDLIVHLGNVTPDFGQKEQLVQDFGVYLGGSACIFASQCAKLGLSTAGAGLAGEDAFGKIVLDELRGSGVDISYLKTSSACKTSVGVALNKGNDRCTLTYSDSIRLVEKSMVPDGLLRQSRHLHIASYYLLSGLRQDLCEILKQAKQYGLTISLDTNWDPEERWELPEELLQYVDILLPNEQELLFLSGEKSLSRAIARFLPAVPLIVVKMGAQGAAAATKDGMECIQAPAVPIADTIGAGDSFDAGFLYGYLHGRPLREYLGYAVECGSANVSAFGGCGGQLDLSRLLAKTKSQDKGELKA</sequence>
<dbReference type="AlphaFoldDB" id="A0A9D1K1V2"/>
<evidence type="ECO:0000256" key="3">
    <source>
        <dbReference type="ARBA" id="ARBA00022777"/>
    </source>
</evidence>
<organism evidence="6 7">
    <name type="scientific">Candidatus Caccousia stercoris</name>
    <dbReference type="NCBI Taxonomy" id="2840723"/>
    <lineage>
        <taxon>Bacteria</taxon>
        <taxon>Bacillati</taxon>
        <taxon>Bacillota</taxon>
        <taxon>Clostridia</taxon>
        <taxon>Eubacteriales</taxon>
        <taxon>Oscillospiraceae</taxon>
        <taxon>Oscillospiraceae incertae sedis</taxon>
        <taxon>Candidatus Caccousia</taxon>
    </lineage>
</organism>
<keyword evidence="2 4" id="KW-0808">Transferase</keyword>
<dbReference type="PROSITE" id="PS00584">
    <property type="entry name" value="PFKB_KINASES_2"/>
    <property type="match status" value="1"/>
</dbReference>
<protein>
    <submittedName>
        <fullName evidence="6">Sugar kinase</fullName>
    </submittedName>
</protein>
<dbReference type="EMBL" id="DVJM01000036">
    <property type="protein sequence ID" value="HIS78187.1"/>
    <property type="molecule type" value="Genomic_DNA"/>
</dbReference>
<accession>A0A9D1K1V2</accession>
<evidence type="ECO:0000256" key="2">
    <source>
        <dbReference type="ARBA" id="ARBA00022679"/>
    </source>
</evidence>
<reference evidence="6" key="1">
    <citation type="submission" date="2020-10" db="EMBL/GenBank/DDBJ databases">
        <authorList>
            <person name="Gilroy R."/>
        </authorList>
    </citation>
    <scope>NUCLEOTIDE SEQUENCE</scope>
    <source>
        <strain evidence="6">6086</strain>
    </source>
</reference>
<dbReference type="InterPro" id="IPR002139">
    <property type="entry name" value="Ribo/fructo_kinase"/>
</dbReference>
<dbReference type="InterPro" id="IPR029056">
    <property type="entry name" value="Ribokinase-like"/>
</dbReference>
<comment type="caution">
    <text evidence="6">The sequence shown here is derived from an EMBL/GenBank/DDBJ whole genome shotgun (WGS) entry which is preliminary data.</text>
</comment>
<gene>
    <name evidence="6" type="ORF">IAD03_02340</name>
</gene>
<dbReference type="Gene3D" id="3.40.1190.20">
    <property type="match status" value="1"/>
</dbReference>
<keyword evidence="3 4" id="KW-0418">Kinase</keyword>
<dbReference type="SUPFAM" id="SSF53613">
    <property type="entry name" value="Ribokinase-like"/>
    <property type="match status" value="1"/>
</dbReference>
<dbReference type="CDD" id="cd01166">
    <property type="entry name" value="KdgK"/>
    <property type="match status" value="1"/>
</dbReference>
<feature type="domain" description="Carbohydrate kinase PfkB" evidence="5">
    <location>
        <begin position="17"/>
        <end position="294"/>
    </location>
</feature>
<proteinExistence type="inferred from homology"/>
<evidence type="ECO:0000313" key="6">
    <source>
        <dbReference type="EMBL" id="HIS78187.1"/>
    </source>
</evidence>
<evidence type="ECO:0000256" key="4">
    <source>
        <dbReference type="RuleBase" id="RU003704"/>
    </source>
</evidence>
<dbReference type="PRINTS" id="PR00990">
    <property type="entry name" value="RIBOKINASE"/>
</dbReference>
<dbReference type="GO" id="GO:0016301">
    <property type="term" value="F:kinase activity"/>
    <property type="evidence" value="ECO:0007669"/>
    <property type="project" value="UniProtKB-KW"/>
</dbReference>
<dbReference type="GO" id="GO:0006796">
    <property type="term" value="P:phosphate-containing compound metabolic process"/>
    <property type="evidence" value="ECO:0007669"/>
    <property type="project" value="UniProtKB-ARBA"/>
</dbReference>
<dbReference type="PANTHER" id="PTHR10584:SF166">
    <property type="entry name" value="RIBOKINASE"/>
    <property type="match status" value="1"/>
</dbReference>
<dbReference type="InterPro" id="IPR011611">
    <property type="entry name" value="PfkB_dom"/>
</dbReference>
<name>A0A9D1K1V2_9FIRM</name>
<dbReference type="PANTHER" id="PTHR10584">
    <property type="entry name" value="SUGAR KINASE"/>
    <property type="match status" value="1"/>
</dbReference>
<dbReference type="Pfam" id="PF00294">
    <property type="entry name" value="PfkB"/>
    <property type="match status" value="1"/>
</dbReference>
<evidence type="ECO:0000259" key="5">
    <source>
        <dbReference type="Pfam" id="PF00294"/>
    </source>
</evidence>
<dbReference type="InterPro" id="IPR002173">
    <property type="entry name" value="Carboh/pur_kinase_PfkB_CS"/>
</dbReference>